<accession>A0A9X3N7F9</accession>
<dbReference type="Pfam" id="PF21597">
    <property type="entry name" value="TetR_C_43"/>
    <property type="match status" value="1"/>
</dbReference>
<dbReference type="PANTHER" id="PTHR30055">
    <property type="entry name" value="HTH-TYPE TRANSCRIPTIONAL REGULATOR RUTR"/>
    <property type="match status" value="1"/>
</dbReference>
<evidence type="ECO:0000313" key="7">
    <source>
        <dbReference type="Proteomes" id="UP001147653"/>
    </source>
</evidence>
<evidence type="ECO:0000313" key="6">
    <source>
        <dbReference type="EMBL" id="MDA0181133.1"/>
    </source>
</evidence>
<keyword evidence="3" id="KW-0804">Transcription</keyword>
<evidence type="ECO:0000256" key="2">
    <source>
        <dbReference type="ARBA" id="ARBA00023125"/>
    </source>
</evidence>
<dbReference type="GO" id="GO:0000976">
    <property type="term" value="F:transcription cis-regulatory region binding"/>
    <property type="evidence" value="ECO:0007669"/>
    <property type="project" value="TreeGrafter"/>
</dbReference>
<name>A0A9X3N7F9_9ACTN</name>
<feature type="domain" description="HTH tetR-type" evidence="5">
    <location>
        <begin position="6"/>
        <end position="65"/>
    </location>
</feature>
<dbReference type="InterPro" id="IPR001647">
    <property type="entry name" value="HTH_TetR"/>
</dbReference>
<dbReference type="PRINTS" id="PR00455">
    <property type="entry name" value="HTHTETR"/>
</dbReference>
<dbReference type="SUPFAM" id="SSF48498">
    <property type="entry name" value="Tetracyclin repressor-like, C-terminal domain"/>
    <property type="match status" value="1"/>
</dbReference>
<evidence type="ECO:0000256" key="1">
    <source>
        <dbReference type="ARBA" id="ARBA00023015"/>
    </source>
</evidence>
<sequence length="179" mass="19087">MRADAARNREKLLSAAAEEFALRGSGASLEAVAKRAGVGIGTLYRHFPTREDLVAAAYAAEVDDLRAAADELLASFPPDEALARWMDRFVDYTATKRGMADVLTADMREATVGKIPGAIELLVGAGVKAGTIRADVDADDVRGMIGAVWKVTDGERARRMLRVLIDGLKVIPSSSPSTE</sequence>
<keyword evidence="2 4" id="KW-0238">DNA-binding</keyword>
<evidence type="ECO:0000256" key="4">
    <source>
        <dbReference type="PROSITE-ProRule" id="PRU00335"/>
    </source>
</evidence>
<dbReference type="PANTHER" id="PTHR30055:SF234">
    <property type="entry name" value="HTH-TYPE TRANSCRIPTIONAL REGULATOR BETI"/>
    <property type="match status" value="1"/>
</dbReference>
<protein>
    <submittedName>
        <fullName evidence="6">TetR/AcrR family transcriptional regulator</fullName>
    </submittedName>
</protein>
<keyword evidence="7" id="KW-1185">Reference proteome</keyword>
<dbReference type="InterPro" id="IPR050109">
    <property type="entry name" value="HTH-type_TetR-like_transc_reg"/>
</dbReference>
<dbReference type="GO" id="GO:0003700">
    <property type="term" value="F:DNA-binding transcription factor activity"/>
    <property type="evidence" value="ECO:0007669"/>
    <property type="project" value="TreeGrafter"/>
</dbReference>
<feature type="DNA-binding region" description="H-T-H motif" evidence="4">
    <location>
        <begin position="28"/>
        <end position="47"/>
    </location>
</feature>
<dbReference type="InterPro" id="IPR049445">
    <property type="entry name" value="TetR_SbtR-like_C"/>
</dbReference>
<dbReference type="RefSeq" id="WP_270025444.1">
    <property type="nucleotide sequence ID" value="NZ_JAPDDP010000019.1"/>
</dbReference>
<dbReference type="EMBL" id="JAPDDP010000019">
    <property type="protein sequence ID" value="MDA0181133.1"/>
    <property type="molecule type" value="Genomic_DNA"/>
</dbReference>
<dbReference type="InterPro" id="IPR036271">
    <property type="entry name" value="Tet_transcr_reg_TetR-rel_C_sf"/>
</dbReference>
<dbReference type="PROSITE" id="PS50977">
    <property type="entry name" value="HTH_TETR_2"/>
    <property type="match status" value="1"/>
</dbReference>
<dbReference type="Gene3D" id="1.10.357.10">
    <property type="entry name" value="Tetracycline Repressor, domain 2"/>
    <property type="match status" value="1"/>
</dbReference>
<dbReference type="InterPro" id="IPR009057">
    <property type="entry name" value="Homeodomain-like_sf"/>
</dbReference>
<comment type="caution">
    <text evidence="6">The sequence shown here is derived from an EMBL/GenBank/DDBJ whole genome shotgun (WGS) entry which is preliminary data.</text>
</comment>
<evidence type="ECO:0000259" key="5">
    <source>
        <dbReference type="PROSITE" id="PS50977"/>
    </source>
</evidence>
<dbReference type="Proteomes" id="UP001147653">
    <property type="component" value="Unassembled WGS sequence"/>
</dbReference>
<dbReference type="AlphaFoldDB" id="A0A9X3N7F9"/>
<proteinExistence type="predicted"/>
<gene>
    <name evidence="6" type="ORF">OJ997_12575</name>
</gene>
<evidence type="ECO:0000256" key="3">
    <source>
        <dbReference type="ARBA" id="ARBA00023163"/>
    </source>
</evidence>
<organism evidence="6 7">
    <name type="scientific">Solirubrobacter phytolaccae</name>
    <dbReference type="NCBI Taxonomy" id="1404360"/>
    <lineage>
        <taxon>Bacteria</taxon>
        <taxon>Bacillati</taxon>
        <taxon>Actinomycetota</taxon>
        <taxon>Thermoleophilia</taxon>
        <taxon>Solirubrobacterales</taxon>
        <taxon>Solirubrobacteraceae</taxon>
        <taxon>Solirubrobacter</taxon>
    </lineage>
</organism>
<keyword evidence="1" id="KW-0805">Transcription regulation</keyword>
<dbReference type="Pfam" id="PF00440">
    <property type="entry name" value="TetR_N"/>
    <property type="match status" value="1"/>
</dbReference>
<dbReference type="SUPFAM" id="SSF46689">
    <property type="entry name" value="Homeodomain-like"/>
    <property type="match status" value="1"/>
</dbReference>
<reference evidence="6" key="1">
    <citation type="submission" date="2022-10" db="EMBL/GenBank/DDBJ databases">
        <title>The WGS of Solirubrobacter phytolaccae KCTC 29190.</title>
        <authorList>
            <person name="Jiang Z."/>
        </authorList>
    </citation>
    <scope>NUCLEOTIDE SEQUENCE</scope>
    <source>
        <strain evidence="6">KCTC 29190</strain>
    </source>
</reference>